<dbReference type="InterPro" id="IPR011042">
    <property type="entry name" value="6-blade_b-propeller_TolB-like"/>
</dbReference>
<keyword evidence="2" id="KW-0472">Membrane</keyword>
<keyword evidence="4" id="KW-1185">Reference proteome</keyword>
<reference evidence="3 4" key="1">
    <citation type="submission" date="2021-10" db="EMBL/GenBank/DDBJ databases">
        <authorList>
            <person name="Criscuolo A."/>
        </authorList>
    </citation>
    <scope>NUCLEOTIDE SEQUENCE [LARGE SCALE GENOMIC DNA]</scope>
    <source>
        <strain evidence="4">CIP 111883</strain>
    </source>
</reference>
<keyword evidence="2" id="KW-0812">Transmembrane</keyword>
<dbReference type="SUPFAM" id="SSF69322">
    <property type="entry name" value="Tricorn protease domain 2"/>
    <property type="match status" value="1"/>
</dbReference>
<dbReference type="Pfam" id="PF07676">
    <property type="entry name" value="PD40"/>
    <property type="match status" value="1"/>
</dbReference>
<protein>
    <submittedName>
        <fullName evidence="3">Tol-Pal system protein TolB</fullName>
    </submittedName>
</protein>
<evidence type="ECO:0000256" key="1">
    <source>
        <dbReference type="ARBA" id="ARBA00009820"/>
    </source>
</evidence>
<sequence>MKKQSLKLFTISLIAFVIIISVLLYFFSEHFTRSWLPIDNGFGDSISISPNDDTIIFSFYQSGDAALYQANIDGTMVNQLTYPREDESHIQPRYSNDGRKILFLSQEKGKGEIKQTLYVMDANGSNLTKVTDGEELITDAIFSEDNQCIYYLSAQSYMDDEGPTTINLFKRTLAGGDKQQLTSDNSFKKRSLSLTSSGRKLGYIDYHINKKNEVDSSFVIFDTTTNEKKEIIPEMDYHYNILYSAKISPDGSVIAFSAGSENPREKSEYIYELYTMDLTNNEVQSITSFRTLITEPVFYYGKDRLLFIQDQGWMRRKPNYKLWGVDIEGNDIHFITLQMPQFSGTAL</sequence>
<dbReference type="RefSeq" id="WP_230499236.1">
    <property type="nucleotide sequence ID" value="NZ_CAKJTJ010000001.1"/>
</dbReference>
<accession>A0ABN8A6L7</accession>
<comment type="caution">
    <text evidence="3">The sequence shown here is derived from an EMBL/GenBank/DDBJ whole genome shotgun (WGS) entry which is preliminary data.</text>
</comment>
<gene>
    <name evidence="3" type="primary">tolB_1</name>
    <name evidence="3" type="ORF">BACCIP111883_00054</name>
</gene>
<organism evidence="3 4">
    <name type="scientific">Sutcliffiella rhizosphaerae</name>
    <dbReference type="NCBI Taxonomy" id="2880967"/>
    <lineage>
        <taxon>Bacteria</taxon>
        <taxon>Bacillati</taxon>
        <taxon>Bacillota</taxon>
        <taxon>Bacilli</taxon>
        <taxon>Bacillales</taxon>
        <taxon>Bacillaceae</taxon>
        <taxon>Sutcliffiella</taxon>
    </lineage>
</organism>
<evidence type="ECO:0000313" key="4">
    <source>
        <dbReference type="Proteomes" id="UP000789833"/>
    </source>
</evidence>
<feature type="transmembrane region" description="Helical" evidence="2">
    <location>
        <begin position="6"/>
        <end position="27"/>
    </location>
</feature>
<dbReference type="PANTHER" id="PTHR36842:SF1">
    <property type="entry name" value="PROTEIN TOLB"/>
    <property type="match status" value="1"/>
</dbReference>
<dbReference type="Proteomes" id="UP000789833">
    <property type="component" value="Unassembled WGS sequence"/>
</dbReference>
<dbReference type="InterPro" id="IPR011659">
    <property type="entry name" value="WD40"/>
</dbReference>
<comment type="similarity">
    <text evidence="1">Belongs to the TolB family.</text>
</comment>
<evidence type="ECO:0000313" key="3">
    <source>
        <dbReference type="EMBL" id="CAG9619287.1"/>
    </source>
</evidence>
<name>A0ABN8A6L7_9BACI</name>
<dbReference type="EMBL" id="CAKJTJ010000001">
    <property type="protein sequence ID" value="CAG9619287.1"/>
    <property type="molecule type" value="Genomic_DNA"/>
</dbReference>
<dbReference type="Gene3D" id="2.120.10.30">
    <property type="entry name" value="TolB, C-terminal domain"/>
    <property type="match status" value="2"/>
</dbReference>
<keyword evidence="2" id="KW-1133">Transmembrane helix</keyword>
<evidence type="ECO:0000256" key="2">
    <source>
        <dbReference type="SAM" id="Phobius"/>
    </source>
</evidence>
<proteinExistence type="inferred from homology"/>
<dbReference type="PANTHER" id="PTHR36842">
    <property type="entry name" value="PROTEIN TOLB HOMOLOG"/>
    <property type="match status" value="1"/>
</dbReference>